<evidence type="ECO:0000313" key="7">
    <source>
        <dbReference type="Proteomes" id="UP000199531"/>
    </source>
</evidence>
<comment type="similarity">
    <text evidence="1">Belongs to the SCO1/2 family.</text>
</comment>
<dbReference type="FunFam" id="3.40.30.10:FF:000013">
    <property type="entry name" value="Blast:Protein SCO1 homolog, mitochondrial"/>
    <property type="match status" value="1"/>
</dbReference>
<protein>
    <submittedName>
        <fullName evidence="6">Protein SCO1/2</fullName>
    </submittedName>
</protein>
<keyword evidence="7" id="KW-1185">Reference proteome</keyword>
<keyword evidence="4" id="KW-1015">Disulfide bond</keyword>
<dbReference type="GO" id="GO:0046872">
    <property type="term" value="F:metal ion binding"/>
    <property type="evidence" value="ECO:0007669"/>
    <property type="project" value="UniProtKB-KW"/>
</dbReference>
<dbReference type="Proteomes" id="UP000199531">
    <property type="component" value="Unassembled WGS sequence"/>
</dbReference>
<feature type="binding site" evidence="3">
    <location>
        <position position="204"/>
    </location>
    <ligand>
        <name>Cu cation</name>
        <dbReference type="ChEBI" id="CHEBI:23378"/>
    </ligand>
</feature>
<dbReference type="InterPro" id="IPR036249">
    <property type="entry name" value="Thioredoxin-like_sf"/>
</dbReference>
<feature type="disulfide bond" description="Redox-active" evidence="4">
    <location>
        <begin position="114"/>
        <end position="118"/>
    </location>
</feature>
<evidence type="ECO:0000256" key="2">
    <source>
        <dbReference type="ARBA" id="ARBA00023008"/>
    </source>
</evidence>
<evidence type="ECO:0000256" key="1">
    <source>
        <dbReference type="ARBA" id="ARBA00010996"/>
    </source>
</evidence>
<sequence length="241" mass="26430">MKYDPDTGFTPRPYNARMQSLQFPSISAAQPERRIALRWLGAGAGSLLLAGCDVGSLSDLGKAGGLPSAKFNSLDISGGKYAKDFSLLDMNGQRRTVADFRGKVVGMFFGYTQCPDVCPTTLTEMVQVKQLLGADADRFQVIFVTVDPERDTPALLKEYMANFGPDFLALVPTQEELRKTIAPGFRVYYKKVPGSQPEHYTMDHTAGTLLIDKQGRMRLHSNYGAKPELVAADVKALLAEE</sequence>
<name>A0A1H8DLQ1_9BURK</name>
<feature type="binding site" evidence="3">
    <location>
        <position position="118"/>
    </location>
    <ligand>
        <name>Cu cation</name>
        <dbReference type="ChEBI" id="CHEBI:23378"/>
    </ligand>
</feature>
<dbReference type="InterPro" id="IPR013766">
    <property type="entry name" value="Thioredoxin_domain"/>
</dbReference>
<reference evidence="6 7" key="1">
    <citation type="submission" date="2016-10" db="EMBL/GenBank/DDBJ databases">
        <authorList>
            <person name="de Groot N.N."/>
        </authorList>
    </citation>
    <scope>NUCLEOTIDE SEQUENCE [LARGE SCALE GENOMIC DNA]</scope>
    <source>
        <strain evidence="6 7">DSM 15123</strain>
    </source>
</reference>
<organism evidence="6 7">
    <name type="scientific">Brachymonas denitrificans DSM 15123</name>
    <dbReference type="NCBI Taxonomy" id="1121117"/>
    <lineage>
        <taxon>Bacteria</taxon>
        <taxon>Pseudomonadati</taxon>
        <taxon>Pseudomonadota</taxon>
        <taxon>Betaproteobacteria</taxon>
        <taxon>Burkholderiales</taxon>
        <taxon>Comamonadaceae</taxon>
        <taxon>Brachymonas</taxon>
    </lineage>
</organism>
<keyword evidence="2 3" id="KW-0186">Copper</keyword>
<evidence type="ECO:0000256" key="3">
    <source>
        <dbReference type="PIRSR" id="PIRSR603782-1"/>
    </source>
</evidence>
<keyword evidence="3" id="KW-0479">Metal-binding</keyword>
<dbReference type="Pfam" id="PF02630">
    <property type="entry name" value="SCO1-SenC"/>
    <property type="match status" value="1"/>
</dbReference>
<dbReference type="PROSITE" id="PS51352">
    <property type="entry name" value="THIOREDOXIN_2"/>
    <property type="match status" value="1"/>
</dbReference>
<evidence type="ECO:0000259" key="5">
    <source>
        <dbReference type="PROSITE" id="PS51352"/>
    </source>
</evidence>
<gene>
    <name evidence="6" type="ORF">SAMN02745977_00367</name>
</gene>
<evidence type="ECO:0000313" key="6">
    <source>
        <dbReference type="EMBL" id="SEN08085.1"/>
    </source>
</evidence>
<accession>A0A1H8DLQ1</accession>
<feature type="domain" description="Thioredoxin" evidence="5">
    <location>
        <begin position="76"/>
        <end position="239"/>
    </location>
</feature>
<dbReference type="EMBL" id="FOCW01000001">
    <property type="protein sequence ID" value="SEN08085.1"/>
    <property type="molecule type" value="Genomic_DNA"/>
</dbReference>
<dbReference type="SUPFAM" id="SSF52833">
    <property type="entry name" value="Thioredoxin-like"/>
    <property type="match status" value="1"/>
</dbReference>
<dbReference type="PANTHER" id="PTHR12151:SF25">
    <property type="entry name" value="LINALOOL DEHYDRATASE_ISOMERASE DOMAIN-CONTAINING PROTEIN"/>
    <property type="match status" value="1"/>
</dbReference>
<dbReference type="AlphaFoldDB" id="A0A1H8DLQ1"/>
<dbReference type="PANTHER" id="PTHR12151">
    <property type="entry name" value="ELECTRON TRANSPORT PROTIN SCO1/SENC FAMILY MEMBER"/>
    <property type="match status" value="1"/>
</dbReference>
<dbReference type="Gene3D" id="3.40.30.10">
    <property type="entry name" value="Glutaredoxin"/>
    <property type="match status" value="1"/>
</dbReference>
<feature type="binding site" evidence="3">
    <location>
        <position position="114"/>
    </location>
    <ligand>
        <name>Cu cation</name>
        <dbReference type="ChEBI" id="CHEBI:23378"/>
    </ligand>
</feature>
<evidence type="ECO:0000256" key="4">
    <source>
        <dbReference type="PIRSR" id="PIRSR603782-2"/>
    </source>
</evidence>
<dbReference type="CDD" id="cd02968">
    <property type="entry name" value="SCO"/>
    <property type="match status" value="1"/>
</dbReference>
<dbReference type="InterPro" id="IPR003782">
    <property type="entry name" value="SCO1/SenC"/>
</dbReference>
<dbReference type="STRING" id="1121117.SAMN02745977_00367"/>
<proteinExistence type="inferred from homology"/>